<name>A0A1Y2AKA2_9TREE</name>
<reference evidence="1 2" key="1">
    <citation type="submission" date="2016-07" db="EMBL/GenBank/DDBJ databases">
        <title>Pervasive Adenine N6-methylation of Active Genes in Fungi.</title>
        <authorList>
            <consortium name="DOE Joint Genome Institute"/>
            <person name="Mondo S.J."/>
            <person name="Dannebaum R.O."/>
            <person name="Kuo R.C."/>
            <person name="Labutti K."/>
            <person name="Haridas S."/>
            <person name="Kuo A."/>
            <person name="Salamov A."/>
            <person name="Ahrendt S.R."/>
            <person name="Lipzen A."/>
            <person name="Sullivan W."/>
            <person name="Andreopoulos W.B."/>
            <person name="Clum A."/>
            <person name="Lindquist E."/>
            <person name="Daum C."/>
            <person name="Ramamoorthy G.K."/>
            <person name="Gryganskyi A."/>
            <person name="Culley D."/>
            <person name="Magnuson J.K."/>
            <person name="James T.Y."/>
            <person name="O'Malley M.A."/>
            <person name="Stajich J.E."/>
            <person name="Spatafora J.W."/>
            <person name="Visel A."/>
            <person name="Grigoriev I.V."/>
        </authorList>
    </citation>
    <scope>NUCLEOTIDE SEQUENCE [LARGE SCALE GENOMIC DNA]</scope>
    <source>
        <strain evidence="1 2">68-887.2</strain>
    </source>
</reference>
<evidence type="ECO:0000313" key="1">
    <source>
        <dbReference type="EMBL" id="ORY22983.1"/>
    </source>
</evidence>
<evidence type="ECO:0000313" key="2">
    <source>
        <dbReference type="Proteomes" id="UP000193986"/>
    </source>
</evidence>
<dbReference type="EMBL" id="MCFC01000085">
    <property type="protein sequence ID" value="ORY22983.1"/>
    <property type="molecule type" value="Genomic_DNA"/>
</dbReference>
<dbReference type="InParanoid" id="A0A1Y2AKA2"/>
<organism evidence="1 2">
    <name type="scientific">Naematelia encephala</name>
    <dbReference type="NCBI Taxonomy" id="71784"/>
    <lineage>
        <taxon>Eukaryota</taxon>
        <taxon>Fungi</taxon>
        <taxon>Dikarya</taxon>
        <taxon>Basidiomycota</taxon>
        <taxon>Agaricomycotina</taxon>
        <taxon>Tremellomycetes</taxon>
        <taxon>Tremellales</taxon>
        <taxon>Naemateliaceae</taxon>
        <taxon>Naematelia</taxon>
    </lineage>
</organism>
<protein>
    <submittedName>
        <fullName evidence="1">Uncharacterized protein</fullName>
    </submittedName>
</protein>
<accession>A0A1Y2AKA2</accession>
<proteinExistence type="predicted"/>
<dbReference type="Proteomes" id="UP000193986">
    <property type="component" value="Unassembled WGS sequence"/>
</dbReference>
<sequence>MHCTMSTTYFFLVVASPTKSQTVITSDTFLGSTGLASDLAYLTGCVQSELHRLPHLPHGVRNCKSHEISVFDSVSCPSKQLDDYYHLDQ</sequence>
<keyword evidence="2" id="KW-1185">Reference proteome</keyword>
<dbReference type="AlphaFoldDB" id="A0A1Y2AKA2"/>
<gene>
    <name evidence="1" type="ORF">BCR39DRAFT_550337</name>
</gene>
<comment type="caution">
    <text evidence="1">The sequence shown here is derived from an EMBL/GenBank/DDBJ whole genome shotgun (WGS) entry which is preliminary data.</text>
</comment>